<proteinExistence type="predicted"/>
<keyword evidence="2" id="KW-1185">Reference proteome</keyword>
<evidence type="ECO:0000313" key="2">
    <source>
        <dbReference type="Proteomes" id="UP000308600"/>
    </source>
</evidence>
<gene>
    <name evidence="1" type="ORF">BDN72DRAFT_839162</name>
</gene>
<name>A0ACD3AX14_9AGAR</name>
<protein>
    <submittedName>
        <fullName evidence="1">Uncharacterized protein</fullName>
    </submittedName>
</protein>
<dbReference type="Proteomes" id="UP000308600">
    <property type="component" value="Unassembled WGS sequence"/>
</dbReference>
<evidence type="ECO:0000313" key="1">
    <source>
        <dbReference type="EMBL" id="TFK70311.1"/>
    </source>
</evidence>
<dbReference type="EMBL" id="ML208315">
    <property type="protein sequence ID" value="TFK70311.1"/>
    <property type="molecule type" value="Genomic_DNA"/>
</dbReference>
<accession>A0ACD3AX14</accession>
<sequence length="790" mass="86494">MSGGQYLNAITENATRLGQRIQESFSEHTRDLAINRGSGSAYLDTVDDGGKALRTQLDSNSDREKLDALKRLVAMISKGRNVSEYFAQVVKNVASPNLEIRKLVYIYLLRYAEQEPDLALLSINTFQRDLADSNPLIRAMALRVLSGIKVPMIGSIVVLAIKKCAADLSPYVRKTASLAIPKCYKLDPSHQPALIGVITTLLADRSPVSIGSAVIAFEGVCPTRLDLLHQHYRRLCRTLIELDEWGQVSLAHILLRYARTMLPRPIVKDGNEEVESDVKLLLTSVQALFQSRNPAVILSATRVIYYAGTPSYLPSVVQPLLRLLIISREVERVALTYIAIIAKSSPSVFAPYYSRFLMRTDDGLQVKLAKMRLLLSLITTDAHQVILREMIDYADDTNEQVASTAIHGIGTCATSVPESTPQCLTALIDMIKGSNDIVVSNAVVVLKNLIQMQLISSVQAHIGTDAHRPIAIIARLAQRIDDINHAQARACVLWLVGQYAAASENSPSLNGVALWAPDVLRKATKGFAQETPLVKLQIITLAAKLTVLDPLDKVLGLLSGYVLSLARYDLNYDVRDRARMVTALLAGVAPAMSVDGDPEERGGVVLRREQVRMVLFDGKSSLVVENQDTPQEEPMLATLSAITEKPMNADSILPDWLEHGVESSLRDSTEETASVPAPLFFSSTQTQSRSKTSSTPIILSPRTSSPPGATSSSGPKATWTDLDTFYADSKSEDEDEDEDEEEEDDDSEEEESEDEEESEGDEDESPEGTAPEGSGDIQQDGSRSLPEPTR</sequence>
<organism evidence="1 2">
    <name type="scientific">Pluteus cervinus</name>
    <dbReference type="NCBI Taxonomy" id="181527"/>
    <lineage>
        <taxon>Eukaryota</taxon>
        <taxon>Fungi</taxon>
        <taxon>Dikarya</taxon>
        <taxon>Basidiomycota</taxon>
        <taxon>Agaricomycotina</taxon>
        <taxon>Agaricomycetes</taxon>
        <taxon>Agaricomycetidae</taxon>
        <taxon>Agaricales</taxon>
        <taxon>Pluteineae</taxon>
        <taxon>Pluteaceae</taxon>
        <taxon>Pluteus</taxon>
    </lineage>
</organism>
<reference evidence="1 2" key="1">
    <citation type="journal article" date="2019" name="Nat. Ecol. Evol.">
        <title>Megaphylogeny resolves global patterns of mushroom evolution.</title>
        <authorList>
            <person name="Varga T."/>
            <person name="Krizsan K."/>
            <person name="Foldi C."/>
            <person name="Dima B."/>
            <person name="Sanchez-Garcia M."/>
            <person name="Sanchez-Ramirez S."/>
            <person name="Szollosi G.J."/>
            <person name="Szarkandi J.G."/>
            <person name="Papp V."/>
            <person name="Albert L."/>
            <person name="Andreopoulos W."/>
            <person name="Angelini C."/>
            <person name="Antonin V."/>
            <person name="Barry K.W."/>
            <person name="Bougher N.L."/>
            <person name="Buchanan P."/>
            <person name="Buyck B."/>
            <person name="Bense V."/>
            <person name="Catcheside P."/>
            <person name="Chovatia M."/>
            <person name="Cooper J."/>
            <person name="Damon W."/>
            <person name="Desjardin D."/>
            <person name="Finy P."/>
            <person name="Geml J."/>
            <person name="Haridas S."/>
            <person name="Hughes K."/>
            <person name="Justo A."/>
            <person name="Karasinski D."/>
            <person name="Kautmanova I."/>
            <person name="Kiss B."/>
            <person name="Kocsube S."/>
            <person name="Kotiranta H."/>
            <person name="LaButti K.M."/>
            <person name="Lechner B.E."/>
            <person name="Liimatainen K."/>
            <person name="Lipzen A."/>
            <person name="Lukacs Z."/>
            <person name="Mihaltcheva S."/>
            <person name="Morgado L.N."/>
            <person name="Niskanen T."/>
            <person name="Noordeloos M.E."/>
            <person name="Ohm R.A."/>
            <person name="Ortiz-Santana B."/>
            <person name="Ovrebo C."/>
            <person name="Racz N."/>
            <person name="Riley R."/>
            <person name="Savchenko A."/>
            <person name="Shiryaev A."/>
            <person name="Soop K."/>
            <person name="Spirin V."/>
            <person name="Szebenyi C."/>
            <person name="Tomsovsky M."/>
            <person name="Tulloss R.E."/>
            <person name="Uehling J."/>
            <person name="Grigoriev I.V."/>
            <person name="Vagvolgyi C."/>
            <person name="Papp T."/>
            <person name="Martin F.M."/>
            <person name="Miettinen O."/>
            <person name="Hibbett D.S."/>
            <person name="Nagy L.G."/>
        </authorList>
    </citation>
    <scope>NUCLEOTIDE SEQUENCE [LARGE SCALE GENOMIC DNA]</scope>
    <source>
        <strain evidence="1 2">NL-1719</strain>
    </source>
</reference>